<dbReference type="NCBIfam" id="NF040999">
    <property type="entry name" value="pilin_ComGC"/>
    <property type="match status" value="1"/>
</dbReference>
<evidence type="ECO:0000256" key="2">
    <source>
        <dbReference type="ARBA" id="ARBA00004241"/>
    </source>
</evidence>
<comment type="caution">
    <text evidence="11">The sequence shown here is derived from an EMBL/GenBank/DDBJ whole genome shotgun (WGS) entry which is preliminary data.</text>
</comment>
<keyword evidence="8" id="KW-0178">Competence</keyword>
<keyword evidence="7 10" id="KW-0472">Membrane</keyword>
<organism evidence="11 12">
    <name type="scientific">Alkalibacterium iburiense</name>
    <dbReference type="NCBI Taxonomy" id="290589"/>
    <lineage>
        <taxon>Bacteria</taxon>
        <taxon>Bacillati</taxon>
        <taxon>Bacillota</taxon>
        <taxon>Bacilli</taxon>
        <taxon>Lactobacillales</taxon>
        <taxon>Carnobacteriaceae</taxon>
        <taxon>Alkalibacterium</taxon>
    </lineage>
</organism>
<dbReference type="NCBIfam" id="TIGR02532">
    <property type="entry name" value="IV_pilin_GFxxxE"/>
    <property type="match status" value="1"/>
</dbReference>
<evidence type="ECO:0000256" key="1">
    <source>
        <dbReference type="ARBA" id="ARBA00004162"/>
    </source>
</evidence>
<keyword evidence="12" id="KW-1185">Reference proteome</keyword>
<dbReference type="EMBL" id="BAAACW010000017">
    <property type="protein sequence ID" value="GAA0352624.1"/>
    <property type="molecule type" value="Genomic_DNA"/>
</dbReference>
<keyword evidence="5 10" id="KW-0812">Transmembrane</keyword>
<dbReference type="Gene3D" id="3.30.700.10">
    <property type="entry name" value="Glycoprotein, Type 4 Pilin"/>
    <property type="match status" value="1"/>
</dbReference>
<evidence type="ECO:0000256" key="8">
    <source>
        <dbReference type="ARBA" id="ARBA00023287"/>
    </source>
</evidence>
<comment type="subcellular location">
    <subcellularLocation>
        <location evidence="1">Cell membrane</location>
        <topology evidence="1">Single-pass membrane protein</topology>
    </subcellularLocation>
    <subcellularLocation>
        <location evidence="2">Cell surface</location>
    </subcellularLocation>
</comment>
<dbReference type="Proteomes" id="UP001501166">
    <property type="component" value="Unassembled WGS sequence"/>
</dbReference>
<protein>
    <submittedName>
        <fullName evidence="11">Competence type IV pilus major pilin ComGC</fullName>
    </submittedName>
</protein>
<dbReference type="PROSITE" id="PS00409">
    <property type="entry name" value="PROKAR_NTER_METHYL"/>
    <property type="match status" value="1"/>
</dbReference>
<reference evidence="11 12" key="1">
    <citation type="journal article" date="2019" name="Int. J. Syst. Evol. Microbiol.">
        <title>The Global Catalogue of Microorganisms (GCM) 10K type strain sequencing project: providing services to taxonomists for standard genome sequencing and annotation.</title>
        <authorList>
            <consortium name="The Broad Institute Genomics Platform"/>
            <consortium name="The Broad Institute Genome Sequencing Center for Infectious Disease"/>
            <person name="Wu L."/>
            <person name="Ma J."/>
        </authorList>
    </citation>
    <scope>NUCLEOTIDE SEQUENCE [LARGE SCALE GENOMIC DNA]</scope>
    <source>
        <strain evidence="11 12">JCM 12662</strain>
    </source>
</reference>
<sequence length="104" mass="11664">MRRLFNKEEGFTLIEMSLVLFIISALLLLFIPNLSSNKESAASTGNQAFQTVLQSQVEMYVMDNGSGEFSFADMEREGYLTPAQLEDTKNYTINDKGIVVKNAE</sequence>
<comment type="similarity">
    <text evidence="9">Belongs to the ComGC family.</text>
</comment>
<evidence type="ECO:0000256" key="6">
    <source>
        <dbReference type="ARBA" id="ARBA00022989"/>
    </source>
</evidence>
<dbReference type="SUPFAM" id="SSF54523">
    <property type="entry name" value="Pili subunits"/>
    <property type="match status" value="1"/>
</dbReference>
<dbReference type="InterPro" id="IPR000983">
    <property type="entry name" value="Bac_GSPG_pilin"/>
</dbReference>
<dbReference type="Pfam" id="PF07963">
    <property type="entry name" value="N_methyl"/>
    <property type="match status" value="1"/>
</dbReference>
<evidence type="ECO:0000256" key="3">
    <source>
        <dbReference type="ARBA" id="ARBA00022475"/>
    </source>
</evidence>
<evidence type="ECO:0000313" key="11">
    <source>
        <dbReference type="EMBL" id="GAA0352624.1"/>
    </source>
</evidence>
<evidence type="ECO:0000256" key="9">
    <source>
        <dbReference type="ARBA" id="ARBA00043982"/>
    </source>
</evidence>
<dbReference type="PIRSF" id="PIRSF029928">
    <property type="entry name" value="Late_competence_ComGC"/>
    <property type="match status" value="1"/>
</dbReference>
<dbReference type="RefSeq" id="WP_343753093.1">
    <property type="nucleotide sequence ID" value="NZ_BAAACW010000017.1"/>
</dbReference>
<proteinExistence type="inferred from homology"/>
<accession>A0ABN0X1A5</accession>
<gene>
    <name evidence="11" type="primary">comGC</name>
    <name evidence="11" type="ORF">GCM10008932_02010</name>
</gene>
<keyword evidence="4" id="KW-0488">Methylation</keyword>
<dbReference type="InterPro" id="IPR045584">
    <property type="entry name" value="Pilin-like"/>
</dbReference>
<dbReference type="InterPro" id="IPR012902">
    <property type="entry name" value="N_methyl_site"/>
</dbReference>
<name>A0ABN0X1A5_9LACT</name>
<keyword evidence="6 10" id="KW-1133">Transmembrane helix</keyword>
<dbReference type="PRINTS" id="PR00813">
    <property type="entry name" value="BCTERIALGSPG"/>
</dbReference>
<dbReference type="InterPro" id="IPR016940">
    <property type="entry name" value="ComGC"/>
</dbReference>
<evidence type="ECO:0000313" key="12">
    <source>
        <dbReference type="Proteomes" id="UP001501166"/>
    </source>
</evidence>
<evidence type="ECO:0000256" key="4">
    <source>
        <dbReference type="ARBA" id="ARBA00022481"/>
    </source>
</evidence>
<evidence type="ECO:0000256" key="5">
    <source>
        <dbReference type="ARBA" id="ARBA00022692"/>
    </source>
</evidence>
<feature type="transmembrane region" description="Helical" evidence="10">
    <location>
        <begin position="12"/>
        <end position="31"/>
    </location>
</feature>
<evidence type="ECO:0000256" key="7">
    <source>
        <dbReference type="ARBA" id="ARBA00023136"/>
    </source>
</evidence>
<evidence type="ECO:0000256" key="10">
    <source>
        <dbReference type="SAM" id="Phobius"/>
    </source>
</evidence>
<keyword evidence="3" id="KW-1003">Cell membrane</keyword>